<reference evidence="1" key="1">
    <citation type="journal article" date="2020" name="Nature">
        <title>Giant virus diversity and host interactions through global metagenomics.</title>
        <authorList>
            <person name="Schulz F."/>
            <person name="Roux S."/>
            <person name="Paez-Espino D."/>
            <person name="Jungbluth S."/>
            <person name="Walsh D.A."/>
            <person name="Denef V.J."/>
            <person name="McMahon K.D."/>
            <person name="Konstantinidis K.T."/>
            <person name="Eloe-Fadrosh E.A."/>
            <person name="Kyrpides N.C."/>
            <person name="Woyke T."/>
        </authorList>
    </citation>
    <scope>NUCLEOTIDE SEQUENCE</scope>
    <source>
        <strain evidence="1">GVMAG-M-3300023174-137</strain>
    </source>
</reference>
<dbReference type="AlphaFoldDB" id="A0A6C0DFL5"/>
<proteinExistence type="predicted"/>
<evidence type="ECO:0000313" key="1">
    <source>
        <dbReference type="EMBL" id="QHT14375.1"/>
    </source>
</evidence>
<evidence type="ECO:0008006" key="2">
    <source>
        <dbReference type="Google" id="ProtNLM"/>
    </source>
</evidence>
<sequence length="202" mass="22574">MTQPGGDEAQQPHVAWDINIDTMLAEWCDNAKCFEWMHSETHSLYESRSKAFMIATNCLTAVAGLSNVISGGTRIDGFELSWLFGGISIFVSTMNILQEKLGYSQMSIVHKKLASNWAVIKTKIEEVLALPYSGRRDCKTFLKYIKADINQANLEGDSIIPEHVKTACYTRFKSIESFNIPDICGDMEHTKIYVQGGQPLLG</sequence>
<organism evidence="1">
    <name type="scientific">viral metagenome</name>
    <dbReference type="NCBI Taxonomy" id="1070528"/>
    <lineage>
        <taxon>unclassified sequences</taxon>
        <taxon>metagenomes</taxon>
        <taxon>organismal metagenomes</taxon>
    </lineage>
</organism>
<name>A0A6C0DFL5_9ZZZZ</name>
<dbReference type="EMBL" id="MN739582">
    <property type="protein sequence ID" value="QHT14375.1"/>
    <property type="molecule type" value="Genomic_DNA"/>
</dbReference>
<accession>A0A6C0DFL5</accession>
<protein>
    <recommendedName>
        <fullName evidence="2">SMODS and SLOG-associating 2TM effector domain-containing protein</fullName>
    </recommendedName>
</protein>